<name>A0A923RP23_9FIRM</name>
<evidence type="ECO:0000256" key="4">
    <source>
        <dbReference type="ARBA" id="ARBA00022801"/>
    </source>
</evidence>
<dbReference type="EC" id="3.1.11.6" evidence="6"/>
<dbReference type="PANTHER" id="PTHR34137:SF1">
    <property type="entry name" value="EXODEOXYRIBONUCLEASE 7 SMALL SUBUNIT"/>
    <property type="match status" value="1"/>
</dbReference>
<evidence type="ECO:0000313" key="8">
    <source>
        <dbReference type="EMBL" id="MBC5688005.1"/>
    </source>
</evidence>
<evidence type="ECO:0000256" key="5">
    <source>
        <dbReference type="ARBA" id="ARBA00022839"/>
    </source>
</evidence>
<dbReference type="Pfam" id="PF02609">
    <property type="entry name" value="Exonuc_VII_S"/>
    <property type="match status" value="1"/>
</dbReference>
<evidence type="ECO:0000256" key="7">
    <source>
        <dbReference type="SAM" id="Coils"/>
    </source>
</evidence>
<dbReference type="Proteomes" id="UP000652477">
    <property type="component" value="Unassembled WGS sequence"/>
</dbReference>
<dbReference type="Gene3D" id="1.10.287.1040">
    <property type="entry name" value="Exonuclease VII, small subunit"/>
    <property type="match status" value="1"/>
</dbReference>
<proteinExistence type="inferred from homology"/>
<dbReference type="PANTHER" id="PTHR34137">
    <property type="entry name" value="EXODEOXYRIBONUCLEASE 7 SMALL SUBUNIT"/>
    <property type="match status" value="1"/>
</dbReference>
<keyword evidence="3 6" id="KW-0540">Nuclease</keyword>
<keyword evidence="7" id="KW-0175">Coiled coil</keyword>
<dbReference type="GO" id="GO:0008855">
    <property type="term" value="F:exodeoxyribonuclease VII activity"/>
    <property type="evidence" value="ECO:0007669"/>
    <property type="project" value="UniProtKB-UniRule"/>
</dbReference>
<dbReference type="RefSeq" id="WP_186874650.1">
    <property type="nucleotide sequence ID" value="NZ_JACOPF010000001.1"/>
</dbReference>
<dbReference type="GO" id="GO:0005829">
    <property type="term" value="C:cytosol"/>
    <property type="evidence" value="ECO:0007669"/>
    <property type="project" value="TreeGrafter"/>
</dbReference>
<comment type="subunit">
    <text evidence="6">Heterooligomer composed of large and small subunits.</text>
</comment>
<organism evidence="8 9">
    <name type="scientific">Mediterraneibacter hominis</name>
    <dbReference type="NCBI Taxonomy" id="2763054"/>
    <lineage>
        <taxon>Bacteria</taxon>
        <taxon>Bacillati</taxon>
        <taxon>Bacillota</taxon>
        <taxon>Clostridia</taxon>
        <taxon>Lachnospirales</taxon>
        <taxon>Lachnospiraceae</taxon>
        <taxon>Mediterraneibacter</taxon>
    </lineage>
</organism>
<comment type="subcellular location">
    <subcellularLocation>
        <location evidence="6">Cytoplasm</location>
    </subcellularLocation>
</comment>
<keyword evidence="9" id="KW-1185">Reference proteome</keyword>
<dbReference type="SUPFAM" id="SSF116842">
    <property type="entry name" value="XseB-like"/>
    <property type="match status" value="1"/>
</dbReference>
<accession>A0A923RP23</accession>
<keyword evidence="4 6" id="KW-0378">Hydrolase</keyword>
<comment type="similarity">
    <text evidence="1 6">Belongs to the XseB family.</text>
</comment>
<dbReference type="HAMAP" id="MF_00337">
    <property type="entry name" value="Exonuc_7_S"/>
    <property type="match status" value="1"/>
</dbReference>
<keyword evidence="5 6" id="KW-0269">Exonuclease</keyword>
<dbReference type="EMBL" id="JACOPF010000001">
    <property type="protein sequence ID" value="MBC5688005.1"/>
    <property type="molecule type" value="Genomic_DNA"/>
</dbReference>
<evidence type="ECO:0000313" key="9">
    <source>
        <dbReference type="Proteomes" id="UP000652477"/>
    </source>
</evidence>
<evidence type="ECO:0000256" key="3">
    <source>
        <dbReference type="ARBA" id="ARBA00022722"/>
    </source>
</evidence>
<gene>
    <name evidence="6 8" type="primary">xseB</name>
    <name evidence="8" type="ORF">H8S37_03530</name>
</gene>
<dbReference type="GO" id="GO:0006308">
    <property type="term" value="P:DNA catabolic process"/>
    <property type="evidence" value="ECO:0007669"/>
    <property type="project" value="UniProtKB-UniRule"/>
</dbReference>
<evidence type="ECO:0000256" key="2">
    <source>
        <dbReference type="ARBA" id="ARBA00022490"/>
    </source>
</evidence>
<dbReference type="InterPro" id="IPR003761">
    <property type="entry name" value="Exonuc_VII_S"/>
</dbReference>
<dbReference type="AlphaFoldDB" id="A0A923RP23"/>
<comment type="catalytic activity">
    <reaction evidence="6">
        <text>Exonucleolytic cleavage in either 5'- to 3'- or 3'- to 5'-direction to yield nucleoside 5'-phosphates.</text>
        <dbReference type="EC" id="3.1.11.6"/>
    </reaction>
</comment>
<reference evidence="8" key="1">
    <citation type="submission" date="2020-08" db="EMBL/GenBank/DDBJ databases">
        <title>Genome public.</title>
        <authorList>
            <person name="Liu C."/>
            <person name="Sun Q."/>
        </authorList>
    </citation>
    <scope>NUCLEOTIDE SEQUENCE</scope>
    <source>
        <strain evidence="8">NSJ-55</strain>
    </source>
</reference>
<protein>
    <recommendedName>
        <fullName evidence="6">Exodeoxyribonuclease 7 small subunit</fullName>
        <ecNumber evidence="6">3.1.11.6</ecNumber>
    </recommendedName>
    <alternativeName>
        <fullName evidence="6">Exodeoxyribonuclease VII small subunit</fullName>
        <shortName evidence="6">Exonuclease VII small subunit</shortName>
    </alternativeName>
</protein>
<sequence>MAEKEKRENLEDLFERLESVITDLEGENVTLEESFQLYDQGMKLLKKCSETIDEVEKKVMILDEDGEAHEF</sequence>
<dbReference type="NCBIfam" id="TIGR01280">
    <property type="entry name" value="xseB"/>
    <property type="match status" value="1"/>
</dbReference>
<evidence type="ECO:0000256" key="6">
    <source>
        <dbReference type="HAMAP-Rule" id="MF_00337"/>
    </source>
</evidence>
<dbReference type="PIRSF" id="PIRSF006488">
    <property type="entry name" value="Exonuc_VII_S"/>
    <property type="match status" value="1"/>
</dbReference>
<comment type="caution">
    <text evidence="8">The sequence shown here is derived from an EMBL/GenBank/DDBJ whole genome shotgun (WGS) entry which is preliminary data.</text>
</comment>
<keyword evidence="2 6" id="KW-0963">Cytoplasm</keyword>
<feature type="coiled-coil region" evidence="7">
    <location>
        <begin position="7"/>
        <end position="65"/>
    </location>
</feature>
<comment type="function">
    <text evidence="6">Bidirectionally degrades single-stranded DNA into large acid-insoluble oligonucleotides, which are then degraded further into small acid-soluble oligonucleotides.</text>
</comment>
<dbReference type="GO" id="GO:0009318">
    <property type="term" value="C:exodeoxyribonuclease VII complex"/>
    <property type="evidence" value="ECO:0007669"/>
    <property type="project" value="UniProtKB-UniRule"/>
</dbReference>
<dbReference type="InterPro" id="IPR037004">
    <property type="entry name" value="Exonuc_VII_ssu_sf"/>
</dbReference>
<evidence type="ECO:0000256" key="1">
    <source>
        <dbReference type="ARBA" id="ARBA00009998"/>
    </source>
</evidence>